<proteinExistence type="predicted"/>
<dbReference type="InterPro" id="IPR012098">
    <property type="entry name" value="SND3_fun"/>
</dbReference>
<feature type="transmembrane region" description="Helical" evidence="2">
    <location>
        <begin position="32"/>
        <end position="51"/>
    </location>
</feature>
<gene>
    <name evidence="3" type="primary">PHO88</name>
    <name evidence="3" type="ORF">MBRA1_001809</name>
</gene>
<dbReference type="EMBL" id="CP119952">
    <property type="protein sequence ID" value="WFC95162.1"/>
    <property type="molecule type" value="Genomic_DNA"/>
</dbReference>
<organism evidence="3 4">
    <name type="scientific">Malassezia brasiliensis</name>
    <dbReference type="NCBI Taxonomy" id="1821822"/>
    <lineage>
        <taxon>Eukaryota</taxon>
        <taxon>Fungi</taxon>
        <taxon>Dikarya</taxon>
        <taxon>Basidiomycota</taxon>
        <taxon>Ustilaginomycotina</taxon>
        <taxon>Malasseziomycetes</taxon>
        <taxon>Malasseziales</taxon>
        <taxon>Malasseziaceae</taxon>
        <taxon>Malassezia</taxon>
    </lineage>
</organism>
<keyword evidence="4" id="KW-1185">Reference proteome</keyword>
<reference evidence="3" key="1">
    <citation type="submission" date="2023-03" db="EMBL/GenBank/DDBJ databases">
        <title>Mating type loci evolution in Malassezia.</title>
        <authorList>
            <person name="Coelho M.A."/>
        </authorList>
    </citation>
    <scope>NUCLEOTIDE SEQUENCE</scope>
    <source>
        <strain evidence="3">CBS 14135</strain>
    </source>
</reference>
<dbReference type="GO" id="GO:0005783">
    <property type="term" value="C:endoplasmic reticulum"/>
    <property type="evidence" value="ECO:0007669"/>
    <property type="project" value="InterPro"/>
</dbReference>
<sequence length="192" mass="21205">MNAAVTNMAVMFGVMQLVKRIPFDENPDYVTYARIGYLVAQLACLAVYYFCSIQIKKKNDLTVLKYVNAKNPMSQEPGELVTTTNRDYDLAEVSKSVRGILMGMGIVALMHFYFGYTNPLVIQSLIPFKNALESNMAKIWIWGVPATGELKRPFKPAPGLFSSLAENNGPQSEKAAVKEAETPVSAIQAKAE</sequence>
<dbReference type="Pfam" id="PF10032">
    <property type="entry name" value="Pho88"/>
    <property type="match status" value="1"/>
</dbReference>
<name>A0AAF0INL8_9BASI</name>
<dbReference type="Proteomes" id="UP001216638">
    <property type="component" value="Chromosome 2"/>
</dbReference>
<dbReference type="GO" id="GO:0005739">
    <property type="term" value="C:mitochondrion"/>
    <property type="evidence" value="ECO:0007669"/>
    <property type="project" value="TreeGrafter"/>
</dbReference>
<evidence type="ECO:0000256" key="1">
    <source>
        <dbReference type="SAM" id="MobiDB-lite"/>
    </source>
</evidence>
<keyword evidence="2" id="KW-1133">Transmembrane helix</keyword>
<protein>
    <submittedName>
        <fullName evidence="3">Phosphate transporter (Pho88)</fullName>
    </submittedName>
</protein>
<keyword evidence="2" id="KW-0472">Membrane</keyword>
<dbReference type="AlphaFoldDB" id="A0AAF0INL8"/>
<dbReference type="PANTHER" id="PTHR28112:SF1">
    <property type="entry name" value="SRP-INDEPENDENT TARGETING PROTEIN 3"/>
    <property type="match status" value="1"/>
</dbReference>
<accession>A0AAF0INL8</accession>
<keyword evidence="2" id="KW-0812">Transmembrane</keyword>
<feature type="transmembrane region" description="Helical" evidence="2">
    <location>
        <begin position="96"/>
        <end position="116"/>
    </location>
</feature>
<evidence type="ECO:0000256" key="2">
    <source>
        <dbReference type="SAM" id="Phobius"/>
    </source>
</evidence>
<evidence type="ECO:0000313" key="3">
    <source>
        <dbReference type="EMBL" id="WFC95162.1"/>
    </source>
</evidence>
<dbReference type="GO" id="GO:0045047">
    <property type="term" value="P:protein targeting to ER"/>
    <property type="evidence" value="ECO:0007669"/>
    <property type="project" value="InterPro"/>
</dbReference>
<dbReference type="PIRSF" id="PIRSF008756">
    <property type="entry name" value="P_tr_PHO88"/>
    <property type="match status" value="1"/>
</dbReference>
<feature type="region of interest" description="Disordered" evidence="1">
    <location>
        <begin position="161"/>
        <end position="192"/>
    </location>
</feature>
<evidence type="ECO:0000313" key="4">
    <source>
        <dbReference type="Proteomes" id="UP001216638"/>
    </source>
</evidence>
<dbReference type="PANTHER" id="PTHR28112">
    <property type="entry name" value="SRP-INDEPENDENT TARGETING PROTEIN 3"/>
    <property type="match status" value="1"/>
</dbReference>